<evidence type="ECO:0008006" key="3">
    <source>
        <dbReference type="Google" id="ProtNLM"/>
    </source>
</evidence>
<proteinExistence type="predicted"/>
<reference evidence="1 2" key="1">
    <citation type="journal article" date="2015" name="Genome Biol. Evol.">
        <title>Phylogenomic analyses indicate that early fungi evolved digesting cell walls of algal ancestors of land plants.</title>
        <authorList>
            <person name="Chang Y."/>
            <person name="Wang S."/>
            <person name="Sekimoto S."/>
            <person name="Aerts A.L."/>
            <person name="Choi C."/>
            <person name="Clum A."/>
            <person name="LaButti K.M."/>
            <person name="Lindquist E.A."/>
            <person name="Yee Ngan C."/>
            <person name="Ohm R.A."/>
            <person name="Salamov A.A."/>
            <person name="Grigoriev I.V."/>
            <person name="Spatafora J.W."/>
            <person name="Berbee M.L."/>
        </authorList>
    </citation>
    <scope>NUCLEOTIDE SEQUENCE [LARGE SCALE GENOMIC DNA]</scope>
    <source>
        <strain evidence="1 2">NRRL 28638</strain>
    </source>
</reference>
<evidence type="ECO:0000313" key="1">
    <source>
        <dbReference type="EMBL" id="KXN65966.1"/>
    </source>
</evidence>
<dbReference type="SUPFAM" id="SSF81383">
    <property type="entry name" value="F-box domain"/>
    <property type="match status" value="1"/>
</dbReference>
<organism evidence="1 2">
    <name type="scientific">Conidiobolus coronatus (strain ATCC 28846 / CBS 209.66 / NRRL 28638)</name>
    <name type="common">Delacroixia coronata</name>
    <dbReference type="NCBI Taxonomy" id="796925"/>
    <lineage>
        <taxon>Eukaryota</taxon>
        <taxon>Fungi</taxon>
        <taxon>Fungi incertae sedis</taxon>
        <taxon>Zoopagomycota</taxon>
        <taxon>Entomophthoromycotina</taxon>
        <taxon>Entomophthoromycetes</taxon>
        <taxon>Entomophthorales</taxon>
        <taxon>Ancylistaceae</taxon>
        <taxon>Conidiobolus</taxon>
    </lineage>
</organism>
<dbReference type="SUPFAM" id="SSF52047">
    <property type="entry name" value="RNI-like"/>
    <property type="match status" value="1"/>
</dbReference>
<protein>
    <recommendedName>
        <fullName evidence="3">F-box domain-containing protein</fullName>
    </recommendedName>
</protein>
<keyword evidence="2" id="KW-1185">Reference proteome</keyword>
<gene>
    <name evidence="1" type="ORF">CONCODRAFT_12299</name>
</gene>
<dbReference type="Proteomes" id="UP000070444">
    <property type="component" value="Unassembled WGS sequence"/>
</dbReference>
<dbReference type="InterPro" id="IPR032675">
    <property type="entry name" value="LRR_dom_sf"/>
</dbReference>
<dbReference type="CDD" id="cd09917">
    <property type="entry name" value="F-box_SF"/>
    <property type="match status" value="1"/>
</dbReference>
<dbReference type="InterPro" id="IPR036047">
    <property type="entry name" value="F-box-like_dom_sf"/>
</dbReference>
<sequence length="321" mass="37751">MTRVLRSAVKNNRTKENLSSKLSVCNNSKTIKKNSKKKVIANIEESRQDDIWNINSIRYNIFEYMDFEDFLEFNTVCKRWNNITNPNIHKNIKLQRCEKIKKIIHDKRLVKSAKTDAEVEMCIINNSKHAQYIKELNLSENLEPQRAIQLFETFKFIRKLTISGATMSQDQFIRMMIPLTQLQELNLSSVGIKKIVKKKFISEPSLLPQSLTKLALVHTKLYNNPELFIQTINSHTNLIEYKYISYDGANFLDPFFKNYPSLKIFEYGHQKTDYSQSLIKVFKSNAQLKTLKLSFSPSMLNIMVMMNFERQLFQNLQILLR</sequence>
<dbReference type="Gene3D" id="3.80.10.10">
    <property type="entry name" value="Ribonuclease Inhibitor"/>
    <property type="match status" value="1"/>
</dbReference>
<dbReference type="EMBL" id="KQ964788">
    <property type="protein sequence ID" value="KXN65966.1"/>
    <property type="molecule type" value="Genomic_DNA"/>
</dbReference>
<evidence type="ECO:0000313" key="2">
    <source>
        <dbReference type="Proteomes" id="UP000070444"/>
    </source>
</evidence>
<dbReference type="AlphaFoldDB" id="A0A137NT96"/>
<name>A0A137NT96_CONC2</name>
<accession>A0A137NT96</accession>